<dbReference type="AlphaFoldDB" id="A0A8T2LBZ8"/>
<sequence>MKFFSLAKKRGAELRRERSKTGGGQLLTVPLTSEEERVLAILGPTVTEGISGGVDVCLNEFPSTSPQPASPVLPSPCSSTASSAGPSHKGPSLTGPCARPRSERNKRPSACGCIEELIALEKERLQTDKDQVQLKREELQLRREEVQQRERHHQELQSIKKSKLQILAKQLELAEAQFSRPSISVPIFFPSAQDPSTTDEPPDV</sequence>
<accession>A0A8T2LBZ8</accession>
<dbReference type="EMBL" id="JAICCE010000015">
    <property type="protein sequence ID" value="KAG9267495.1"/>
    <property type="molecule type" value="Genomic_DNA"/>
</dbReference>
<feature type="region of interest" description="Disordered" evidence="2">
    <location>
        <begin position="64"/>
        <end position="107"/>
    </location>
</feature>
<dbReference type="Proteomes" id="UP000752171">
    <property type="component" value="Unassembled WGS sequence"/>
</dbReference>
<proteinExistence type="predicted"/>
<evidence type="ECO:0000256" key="1">
    <source>
        <dbReference type="SAM" id="Coils"/>
    </source>
</evidence>
<evidence type="ECO:0000313" key="4">
    <source>
        <dbReference type="Proteomes" id="UP000752171"/>
    </source>
</evidence>
<feature type="compositionally biased region" description="Basic and acidic residues" evidence="2">
    <location>
        <begin position="10"/>
        <end position="20"/>
    </location>
</feature>
<keyword evidence="1" id="KW-0175">Coiled coil</keyword>
<feature type="compositionally biased region" description="Polar residues" evidence="2">
    <location>
        <begin position="76"/>
        <end position="85"/>
    </location>
</feature>
<comment type="caution">
    <text evidence="3">The sequence shown here is derived from an EMBL/GenBank/DDBJ whole genome shotgun (WGS) entry which is preliminary data.</text>
</comment>
<gene>
    <name evidence="3" type="ORF">AMEX_G18342</name>
</gene>
<evidence type="ECO:0000256" key="2">
    <source>
        <dbReference type="SAM" id="MobiDB-lite"/>
    </source>
</evidence>
<name>A0A8T2LBZ8_ASTMX</name>
<evidence type="ECO:0000313" key="3">
    <source>
        <dbReference type="EMBL" id="KAG9267495.1"/>
    </source>
</evidence>
<reference evidence="3 4" key="1">
    <citation type="submission" date="2021-07" db="EMBL/GenBank/DDBJ databases">
        <authorList>
            <person name="Imarazene B."/>
            <person name="Zahm M."/>
            <person name="Klopp C."/>
            <person name="Cabau C."/>
            <person name="Beille S."/>
            <person name="Jouanno E."/>
            <person name="Castinel A."/>
            <person name="Lluch J."/>
            <person name="Gil L."/>
            <person name="Kuchtly C."/>
            <person name="Lopez Roques C."/>
            <person name="Donnadieu C."/>
            <person name="Parrinello H."/>
            <person name="Journot L."/>
            <person name="Du K."/>
            <person name="Schartl M."/>
            <person name="Retaux S."/>
            <person name="Guiguen Y."/>
        </authorList>
    </citation>
    <scope>NUCLEOTIDE SEQUENCE [LARGE SCALE GENOMIC DNA]</scope>
    <source>
        <strain evidence="3">Pach_M1</strain>
        <tissue evidence="3">Testis</tissue>
    </source>
</reference>
<feature type="coiled-coil region" evidence="1">
    <location>
        <begin position="122"/>
        <end position="156"/>
    </location>
</feature>
<protein>
    <submittedName>
        <fullName evidence="3">Myb-related transcription factor, partner of profilin-like</fullName>
    </submittedName>
</protein>
<feature type="region of interest" description="Disordered" evidence="2">
    <location>
        <begin position="1"/>
        <end position="29"/>
    </location>
</feature>
<organism evidence="3 4">
    <name type="scientific">Astyanax mexicanus</name>
    <name type="common">Blind cave fish</name>
    <name type="synonym">Astyanax fasciatus mexicanus</name>
    <dbReference type="NCBI Taxonomy" id="7994"/>
    <lineage>
        <taxon>Eukaryota</taxon>
        <taxon>Metazoa</taxon>
        <taxon>Chordata</taxon>
        <taxon>Craniata</taxon>
        <taxon>Vertebrata</taxon>
        <taxon>Euteleostomi</taxon>
        <taxon>Actinopterygii</taxon>
        <taxon>Neopterygii</taxon>
        <taxon>Teleostei</taxon>
        <taxon>Ostariophysi</taxon>
        <taxon>Characiformes</taxon>
        <taxon>Characoidei</taxon>
        <taxon>Acestrorhamphidae</taxon>
        <taxon>Acestrorhamphinae</taxon>
        <taxon>Astyanax</taxon>
    </lineage>
</organism>